<dbReference type="AlphaFoldDB" id="A0A392VPY6"/>
<evidence type="ECO:0000313" key="4">
    <source>
        <dbReference type="Proteomes" id="UP000265520"/>
    </source>
</evidence>
<dbReference type="GO" id="GO:0005829">
    <property type="term" value="C:cytosol"/>
    <property type="evidence" value="ECO:0007669"/>
    <property type="project" value="UniProtKB-SubCell"/>
</dbReference>
<comment type="caution">
    <text evidence="3">The sequence shown here is derived from an EMBL/GenBank/DDBJ whole genome shotgun (WGS) entry which is preliminary data.</text>
</comment>
<feature type="domain" description="Cytosolic endo-beta-N-acetylglucosaminidase TIM barrel" evidence="2">
    <location>
        <begin position="14"/>
        <end position="58"/>
    </location>
</feature>
<dbReference type="Proteomes" id="UP000265520">
    <property type="component" value="Unassembled WGS sequence"/>
</dbReference>
<evidence type="ECO:0000256" key="1">
    <source>
        <dbReference type="SAM" id="SignalP"/>
    </source>
</evidence>
<name>A0A392VPY6_9FABA</name>
<feature type="non-terminal residue" evidence="3">
    <location>
        <position position="58"/>
    </location>
</feature>
<feature type="chain" id="PRO_5017205993" evidence="1">
    <location>
        <begin position="18"/>
        <end position="58"/>
    </location>
</feature>
<dbReference type="InterPro" id="IPR005201">
    <property type="entry name" value="TIM_ENGase"/>
</dbReference>
<keyword evidence="1" id="KW-0732">Signal</keyword>
<feature type="signal peptide" evidence="1">
    <location>
        <begin position="1"/>
        <end position="17"/>
    </location>
</feature>
<dbReference type="GO" id="GO:0033925">
    <property type="term" value="F:mannosyl-glycoprotein endo-beta-N-acetylglucosaminidase activity"/>
    <property type="evidence" value="ECO:0007669"/>
    <property type="project" value="UniProtKB-EC"/>
</dbReference>
<dbReference type="PANTHER" id="PTHR13246">
    <property type="entry name" value="ENDO BETA N-ACETYLGLUCOSAMINIDASE"/>
    <property type="match status" value="1"/>
</dbReference>
<dbReference type="EMBL" id="LXQA011201825">
    <property type="protein sequence ID" value="MCI88765.1"/>
    <property type="molecule type" value="Genomic_DNA"/>
</dbReference>
<accession>A0A392VPY6</accession>
<keyword evidence="4" id="KW-1185">Reference proteome</keyword>
<dbReference type="Gene3D" id="3.20.20.80">
    <property type="entry name" value="Glycosidases"/>
    <property type="match status" value="1"/>
</dbReference>
<dbReference type="PANTHER" id="PTHR13246:SF1">
    <property type="entry name" value="CYTOSOLIC ENDO-BETA-N-ACETYLGLUCOSAMINIDASE"/>
    <property type="match status" value="1"/>
</dbReference>
<protein>
    <submittedName>
        <fullName evidence="3">Cytosolic endo-beta-N-acetylglucosaminidase-like</fullName>
    </submittedName>
</protein>
<sequence>MDYSSVVLVSLIFQVLGTFITEWDEGKANCDILLSTKESARMYAERLAELAVHLGFDG</sequence>
<evidence type="ECO:0000313" key="3">
    <source>
        <dbReference type="EMBL" id="MCI88765.1"/>
    </source>
</evidence>
<proteinExistence type="predicted"/>
<dbReference type="Pfam" id="PF03644">
    <property type="entry name" value="Glyco_hydro_85"/>
    <property type="match status" value="1"/>
</dbReference>
<organism evidence="3 4">
    <name type="scientific">Trifolium medium</name>
    <dbReference type="NCBI Taxonomy" id="97028"/>
    <lineage>
        <taxon>Eukaryota</taxon>
        <taxon>Viridiplantae</taxon>
        <taxon>Streptophyta</taxon>
        <taxon>Embryophyta</taxon>
        <taxon>Tracheophyta</taxon>
        <taxon>Spermatophyta</taxon>
        <taxon>Magnoliopsida</taxon>
        <taxon>eudicotyledons</taxon>
        <taxon>Gunneridae</taxon>
        <taxon>Pentapetalae</taxon>
        <taxon>rosids</taxon>
        <taxon>fabids</taxon>
        <taxon>Fabales</taxon>
        <taxon>Fabaceae</taxon>
        <taxon>Papilionoideae</taxon>
        <taxon>50 kb inversion clade</taxon>
        <taxon>NPAAA clade</taxon>
        <taxon>Hologalegina</taxon>
        <taxon>IRL clade</taxon>
        <taxon>Trifolieae</taxon>
        <taxon>Trifolium</taxon>
    </lineage>
</organism>
<dbReference type="InterPro" id="IPR032979">
    <property type="entry name" value="ENGase"/>
</dbReference>
<reference evidence="3 4" key="1">
    <citation type="journal article" date="2018" name="Front. Plant Sci.">
        <title>Red Clover (Trifolium pratense) and Zigzag Clover (T. medium) - A Picture of Genomic Similarities and Differences.</title>
        <authorList>
            <person name="Dluhosova J."/>
            <person name="Istvanek J."/>
            <person name="Nedelnik J."/>
            <person name="Repkova J."/>
        </authorList>
    </citation>
    <scope>NUCLEOTIDE SEQUENCE [LARGE SCALE GENOMIC DNA]</scope>
    <source>
        <strain evidence="4">cv. 10/8</strain>
        <tissue evidence="3">Leaf</tissue>
    </source>
</reference>
<evidence type="ECO:0000259" key="2">
    <source>
        <dbReference type="Pfam" id="PF03644"/>
    </source>
</evidence>